<dbReference type="InParanoid" id="A0A084QYE9"/>
<dbReference type="Gene3D" id="3.40.50.720">
    <property type="entry name" value="NAD(P)-binding Rossmann-like Domain"/>
    <property type="match status" value="1"/>
</dbReference>
<dbReference type="InterPro" id="IPR057326">
    <property type="entry name" value="KR_dom"/>
</dbReference>
<proteinExistence type="inferred from homology"/>
<feature type="domain" description="Ketoreductase" evidence="3">
    <location>
        <begin position="32"/>
        <end position="206"/>
    </location>
</feature>
<dbReference type="InterPro" id="IPR036291">
    <property type="entry name" value="NAD(P)-bd_dom_sf"/>
</dbReference>
<dbReference type="OrthoDB" id="1933717at2759"/>
<dbReference type="EMBL" id="KL659644">
    <property type="protein sequence ID" value="KFA68984.1"/>
    <property type="molecule type" value="Genomic_DNA"/>
</dbReference>
<dbReference type="OMA" id="PASYCVW"/>
<sequence length="296" mass="31715">MVAPFPSLTKTWHTNTYPAISPTRPEVSAVEKTVLITGGGTGIGASVARSFAAAGSKKIAILGRRREPLEKLAKALESEFAGLEVLVTSADVTNEAEVDAAFRKASEQFGPIDILINNAGYAPTFGAITELDVAEAWIAFETNVKGSLLVARAFGRASKKTEAIVIETSSIVAITPPYVGSVTYTASKLAATKVWSFFGAENPLVRVIHVQPGQVQTDMADSIGLKNLPDHVDLPGHFYVWLASSEAKFLKGKFVCANWDVDELKALADEFEKTELGTITLHGLGPFDHVLTLDRD</sequence>
<accession>A0A084QYE9</accession>
<dbReference type="PRINTS" id="PR00081">
    <property type="entry name" value="GDHRDH"/>
</dbReference>
<dbReference type="HOGENOM" id="CLU_010194_8_2_1"/>
<keyword evidence="2" id="KW-0560">Oxidoreductase</keyword>
<evidence type="ECO:0000259" key="3">
    <source>
        <dbReference type="SMART" id="SM00822"/>
    </source>
</evidence>
<evidence type="ECO:0000313" key="5">
    <source>
        <dbReference type="Proteomes" id="UP000028524"/>
    </source>
</evidence>
<comment type="similarity">
    <text evidence="1">Belongs to the short-chain dehydrogenases/reductases (SDR) family.</text>
</comment>
<dbReference type="Pfam" id="PF00106">
    <property type="entry name" value="adh_short"/>
    <property type="match status" value="1"/>
</dbReference>
<dbReference type="Proteomes" id="UP000028524">
    <property type="component" value="Unassembled WGS sequence"/>
</dbReference>
<evidence type="ECO:0000256" key="2">
    <source>
        <dbReference type="ARBA" id="ARBA00023002"/>
    </source>
</evidence>
<dbReference type="GO" id="GO:0016491">
    <property type="term" value="F:oxidoreductase activity"/>
    <property type="evidence" value="ECO:0007669"/>
    <property type="project" value="UniProtKB-KW"/>
</dbReference>
<dbReference type="STRING" id="1283841.A0A084QYE9"/>
<reference evidence="4 5" key="1">
    <citation type="journal article" date="2014" name="BMC Genomics">
        <title>Comparative genome sequencing reveals chemotype-specific gene clusters in the toxigenic black mold Stachybotrys.</title>
        <authorList>
            <person name="Semeiks J."/>
            <person name="Borek D."/>
            <person name="Otwinowski Z."/>
            <person name="Grishin N.V."/>
        </authorList>
    </citation>
    <scope>NUCLEOTIDE SEQUENCE [LARGE SCALE GENOMIC DNA]</scope>
    <source>
        <strain evidence="4 5">IBT 40285</strain>
    </source>
</reference>
<dbReference type="AlphaFoldDB" id="A0A084QYE9"/>
<dbReference type="SUPFAM" id="SSF51735">
    <property type="entry name" value="NAD(P)-binding Rossmann-fold domains"/>
    <property type="match status" value="1"/>
</dbReference>
<dbReference type="PANTHER" id="PTHR42901">
    <property type="entry name" value="ALCOHOL DEHYDROGENASE"/>
    <property type="match status" value="1"/>
</dbReference>
<gene>
    <name evidence="4" type="ORF">S40285_08382</name>
</gene>
<organism evidence="4 5">
    <name type="scientific">Stachybotrys chlorohalonatus (strain IBT 40285)</name>
    <dbReference type="NCBI Taxonomy" id="1283841"/>
    <lineage>
        <taxon>Eukaryota</taxon>
        <taxon>Fungi</taxon>
        <taxon>Dikarya</taxon>
        <taxon>Ascomycota</taxon>
        <taxon>Pezizomycotina</taxon>
        <taxon>Sordariomycetes</taxon>
        <taxon>Hypocreomycetidae</taxon>
        <taxon>Hypocreales</taxon>
        <taxon>Stachybotryaceae</taxon>
        <taxon>Stachybotrys</taxon>
    </lineage>
</organism>
<keyword evidence="5" id="KW-1185">Reference proteome</keyword>
<dbReference type="SMART" id="SM00822">
    <property type="entry name" value="PKS_KR"/>
    <property type="match status" value="1"/>
</dbReference>
<evidence type="ECO:0000256" key="1">
    <source>
        <dbReference type="ARBA" id="ARBA00006484"/>
    </source>
</evidence>
<dbReference type="InterPro" id="IPR002347">
    <property type="entry name" value="SDR_fam"/>
</dbReference>
<dbReference type="PANTHER" id="PTHR42901:SF1">
    <property type="entry name" value="ALCOHOL DEHYDROGENASE"/>
    <property type="match status" value="1"/>
</dbReference>
<protein>
    <recommendedName>
        <fullName evidence="3">Ketoreductase domain-containing protein</fullName>
    </recommendedName>
</protein>
<evidence type="ECO:0000313" key="4">
    <source>
        <dbReference type="EMBL" id="KFA68984.1"/>
    </source>
</evidence>
<dbReference type="CDD" id="cd05233">
    <property type="entry name" value="SDR_c"/>
    <property type="match status" value="1"/>
</dbReference>
<name>A0A084QYE9_STAC4</name>